<evidence type="ECO:0000313" key="3">
    <source>
        <dbReference type="Proteomes" id="UP000199347"/>
    </source>
</evidence>
<feature type="domain" description="Metallo-beta-lactamase" evidence="1">
    <location>
        <begin position="31"/>
        <end position="219"/>
    </location>
</feature>
<proteinExistence type="predicted"/>
<protein>
    <submittedName>
        <fullName evidence="2">Phosphoribosyl 1,2-cyclic phosphodiesterase</fullName>
    </submittedName>
</protein>
<dbReference type="SUPFAM" id="SSF56281">
    <property type="entry name" value="Metallo-hydrolase/oxidoreductase"/>
    <property type="match status" value="1"/>
</dbReference>
<reference evidence="2 3" key="1">
    <citation type="submission" date="2016-10" db="EMBL/GenBank/DDBJ databases">
        <authorList>
            <person name="de Groot N.N."/>
        </authorList>
    </citation>
    <scope>NUCLEOTIDE SEQUENCE [LARGE SCALE GENOMIC DNA]</scope>
    <source>
        <strain evidence="2 3">DSM 2698</strain>
    </source>
</reference>
<keyword evidence="3" id="KW-1185">Reference proteome</keyword>
<dbReference type="RefSeq" id="WP_092809304.1">
    <property type="nucleotide sequence ID" value="NZ_NPBC01000001.1"/>
</dbReference>
<dbReference type="SMART" id="SM00849">
    <property type="entry name" value="Lactamase_B"/>
    <property type="match status" value="1"/>
</dbReference>
<gene>
    <name evidence="2" type="ORF">SAMN03080610_00517</name>
</gene>
<dbReference type="PANTHER" id="PTHR42663:SF4">
    <property type="entry name" value="SLL1036 PROTEIN"/>
    <property type="match status" value="1"/>
</dbReference>
<dbReference type="OrthoDB" id="9803916at2"/>
<accession>A0A1G5MDU1</accession>
<dbReference type="PANTHER" id="PTHR42663">
    <property type="entry name" value="HYDROLASE C777.06C-RELATED-RELATED"/>
    <property type="match status" value="1"/>
</dbReference>
<sequence>MENHTGLSIRFWGVRGSYVVPGAKTVRYGGNTSCMEIKAGGQSLVVDCGSGVHDLGEAFLREGRRRTTVLFTHTHLDHICGLPFFRPAYCENFEVRFVAGHLLADIKLRDIFERLMNPVLFPVQPAVFRDCAFHDLSVGEELIFGDGLRVTTECLNHPGGALGYRFDYRGASVAIITDHEHGDQGVDEAVERFVCGCDIMVYDATYTAAEYRQHVGWGHSTWQEGVALARRAGVSRPVMFHHHPERSDDALDLLRAQMREVCPAAEIAREGMVLHAGEVTAPVA</sequence>
<dbReference type="Proteomes" id="UP000199347">
    <property type="component" value="Unassembled WGS sequence"/>
</dbReference>
<dbReference type="Pfam" id="PF12706">
    <property type="entry name" value="Lactamase_B_2"/>
    <property type="match status" value="1"/>
</dbReference>
<dbReference type="InterPro" id="IPR001279">
    <property type="entry name" value="Metallo-B-lactamas"/>
</dbReference>
<dbReference type="CDD" id="cd07715">
    <property type="entry name" value="TaR3-like_MBL-fold"/>
    <property type="match status" value="1"/>
</dbReference>
<dbReference type="STRING" id="1120955.SAMN03080610_00517"/>
<name>A0A1G5MDU1_AFIMA</name>
<dbReference type="InterPro" id="IPR036866">
    <property type="entry name" value="RibonucZ/Hydroxyglut_hydro"/>
</dbReference>
<evidence type="ECO:0000313" key="2">
    <source>
        <dbReference type="EMBL" id="SCZ23323.1"/>
    </source>
</evidence>
<dbReference type="AlphaFoldDB" id="A0A1G5MDU1"/>
<evidence type="ECO:0000259" key="1">
    <source>
        <dbReference type="SMART" id="SM00849"/>
    </source>
</evidence>
<dbReference type="Gene3D" id="3.60.15.10">
    <property type="entry name" value="Ribonuclease Z/Hydroxyacylglutathione hydrolase-like"/>
    <property type="match status" value="1"/>
</dbReference>
<organism evidence="2 3">
    <name type="scientific">Afifella marina DSM 2698</name>
    <dbReference type="NCBI Taxonomy" id="1120955"/>
    <lineage>
        <taxon>Bacteria</taxon>
        <taxon>Pseudomonadati</taxon>
        <taxon>Pseudomonadota</taxon>
        <taxon>Alphaproteobacteria</taxon>
        <taxon>Hyphomicrobiales</taxon>
        <taxon>Afifellaceae</taxon>
        <taxon>Afifella</taxon>
    </lineage>
</organism>
<dbReference type="EMBL" id="FMVW01000001">
    <property type="protein sequence ID" value="SCZ23323.1"/>
    <property type="molecule type" value="Genomic_DNA"/>
</dbReference>